<gene>
    <name evidence="1" type="ORF">LC20004_02290</name>
</gene>
<protein>
    <submittedName>
        <fullName evidence="1">GTP cyclohydrolase</fullName>
    </submittedName>
</protein>
<dbReference type="Pfam" id="PF06124">
    <property type="entry name" value="DUF960"/>
    <property type="match status" value="1"/>
</dbReference>
<dbReference type="EMBL" id="CP017697">
    <property type="protein sequence ID" value="ATO42816.1"/>
    <property type="molecule type" value="Genomic_DNA"/>
</dbReference>
<evidence type="ECO:0000313" key="2">
    <source>
        <dbReference type="Proteomes" id="UP000223559"/>
    </source>
</evidence>
<dbReference type="Gene3D" id="3.10.450.150">
    <property type="entry name" value="enterococcus faecalis protein"/>
    <property type="match status" value="1"/>
</dbReference>
<keyword evidence="1" id="KW-0378">Hydrolase</keyword>
<keyword evidence="2" id="KW-1185">Reference proteome</keyword>
<dbReference type="InterPro" id="IPR009303">
    <property type="entry name" value="DUF960"/>
</dbReference>
<name>A0A2D1KL49_9LACO</name>
<dbReference type="KEGG" id="lcy:LC20004_02290"/>
<dbReference type="RefSeq" id="WP_010012567.1">
    <property type="nucleotide sequence ID" value="NZ_AEOS01000059.1"/>
</dbReference>
<dbReference type="AlphaFoldDB" id="A0A2D1KL49"/>
<dbReference type="OrthoDB" id="2225914at2"/>
<proteinExistence type="predicted"/>
<accession>A0A2D1KL49</accession>
<evidence type="ECO:0000313" key="1">
    <source>
        <dbReference type="EMBL" id="ATO42816.1"/>
    </source>
</evidence>
<dbReference type="Proteomes" id="UP000223559">
    <property type="component" value="Chromosome"/>
</dbReference>
<dbReference type="GO" id="GO:0016787">
    <property type="term" value="F:hydrolase activity"/>
    <property type="evidence" value="ECO:0007669"/>
    <property type="project" value="UniProtKB-KW"/>
</dbReference>
<organism evidence="1 2">
    <name type="scientific">Loigolactobacillus coryniformis subsp. torquens DSM 20004 = KCTC 3535</name>
    <dbReference type="NCBI Taxonomy" id="1423822"/>
    <lineage>
        <taxon>Bacteria</taxon>
        <taxon>Bacillati</taxon>
        <taxon>Bacillota</taxon>
        <taxon>Bacilli</taxon>
        <taxon>Lactobacillales</taxon>
        <taxon>Lactobacillaceae</taxon>
        <taxon>Loigolactobacillus</taxon>
    </lineage>
</organism>
<reference evidence="1 2" key="1">
    <citation type="submission" date="2016-10" db="EMBL/GenBank/DDBJ databases">
        <title>The whole genome sequencing and assembly of L. cotyniformis subsp. torquens DSM 20004 strain.</title>
        <authorList>
            <person name="Park M.-K."/>
            <person name="Lee Y.-J."/>
            <person name="Yi H."/>
            <person name="Bahn Y.-S."/>
            <person name="Kim J.F."/>
            <person name="Lee D.-W."/>
        </authorList>
    </citation>
    <scope>NUCLEOTIDE SEQUENCE [LARGE SCALE GENOMIC DNA]</scope>
    <source>
        <strain evidence="1 2">DSM 20004</strain>
    </source>
</reference>
<sequence length="102" mass="11319">MFDSKQSRFASYGIVASIPGELIDSIWAIIDNNLQGVFPLAHTLVFEISNNHGNVTYDYVQDHEVVASFDTPFTYTSDFPATILAYDSGTQQTILLPREAEA</sequence>